<geneLocation type="plasmid" evidence="2 3">
    <name>unnamed2</name>
</geneLocation>
<organism evidence="2 3">
    <name type="scientific">Lichenicola cladoniae</name>
    <dbReference type="NCBI Taxonomy" id="1484109"/>
    <lineage>
        <taxon>Bacteria</taxon>
        <taxon>Pseudomonadati</taxon>
        <taxon>Pseudomonadota</taxon>
        <taxon>Alphaproteobacteria</taxon>
        <taxon>Acetobacterales</taxon>
        <taxon>Acetobacteraceae</taxon>
        <taxon>Lichenicola</taxon>
    </lineage>
</organism>
<dbReference type="AlphaFoldDB" id="A0A6M8HXY6"/>
<evidence type="ECO:0000313" key="3">
    <source>
        <dbReference type="Proteomes" id="UP000500767"/>
    </source>
</evidence>
<dbReference type="KEGG" id="lck:HN018_24885"/>
<gene>
    <name evidence="2" type="ORF">HN018_24885</name>
</gene>
<dbReference type="Pfam" id="PF01526">
    <property type="entry name" value="DDE_Tnp_Tn3"/>
    <property type="match status" value="1"/>
</dbReference>
<keyword evidence="2" id="KW-0614">Plasmid</keyword>
<proteinExistence type="predicted"/>
<evidence type="ECO:0000259" key="1">
    <source>
        <dbReference type="Pfam" id="PF01526"/>
    </source>
</evidence>
<protein>
    <submittedName>
        <fullName evidence="2">Tn3 family transposase</fullName>
    </submittedName>
</protein>
<dbReference type="GO" id="GO:0004803">
    <property type="term" value="F:transposase activity"/>
    <property type="evidence" value="ECO:0007669"/>
    <property type="project" value="InterPro"/>
</dbReference>
<dbReference type="EMBL" id="CP053710">
    <property type="protein sequence ID" value="QKE93424.1"/>
    <property type="molecule type" value="Genomic_DNA"/>
</dbReference>
<dbReference type="Proteomes" id="UP000500767">
    <property type="component" value="Plasmid unnamed2"/>
</dbReference>
<reference evidence="2 3" key="1">
    <citation type="journal article" date="2014" name="World J. Microbiol. Biotechnol.">
        <title>Biodiversity and physiological characteristics of Antarctic and Arctic lichens-associated bacteria.</title>
        <authorList>
            <person name="Lee Y.M."/>
            <person name="Kim E.H."/>
            <person name="Lee H.K."/>
            <person name="Hong S.G."/>
        </authorList>
    </citation>
    <scope>NUCLEOTIDE SEQUENCE [LARGE SCALE GENOMIC DNA]</scope>
    <source>
        <strain evidence="2 3">PAMC 26569</strain>
        <plasmid evidence="2">unnamed2</plasmid>
    </source>
</reference>
<evidence type="ECO:0000313" key="2">
    <source>
        <dbReference type="EMBL" id="QKE93424.1"/>
    </source>
</evidence>
<sequence>MVSVGSGRASASAMLRGLAAYPRQNGLAVALREIGRAERSLFTLDWLRSGESRRRANAGLNKGEARNALARAVFFHRLGELRDRSFENQAFRASGLNLLVAAIILWNTRYLQAAFDALAARGAAVPPDLMRHVAPLGWEHISLTGDYVWAADAQPGPGLLRPLRKRPSLLAA</sequence>
<name>A0A6M8HXY6_9PROT</name>
<dbReference type="GO" id="GO:0006313">
    <property type="term" value="P:DNA transposition"/>
    <property type="evidence" value="ECO:0007669"/>
    <property type="project" value="InterPro"/>
</dbReference>
<dbReference type="InterPro" id="IPR002513">
    <property type="entry name" value="Tn3_Tnp_DDE_dom"/>
</dbReference>
<accession>A0A6M8HXY6</accession>
<feature type="domain" description="Tn3 transposase DDE" evidence="1">
    <location>
        <begin position="1"/>
        <end position="147"/>
    </location>
</feature>
<keyword evidence="3" id="KW-1185">Reference proteome</keyword>